<dbReference type="InterPro" id="IPR013976">
    <property type="entry name" value="HDOD"/>
</dbReference>
<protein>
    <submittedName>
        <fullName evidence="2">HDOD domain-containing protein</fullName>
    </submittedName>
</protein>
<dbReference type="Gene3D" id="1.10.3210.10">
    <property type="entry name" value="Hypothetical protein af1432"/>
    <property type="match status" value="1"/>
</dbReference>
<dbReference type="PIRSF" id="PIRSF036888">
    <property type="entry name" value="HDGYPm_UCP036888"/>
    <property type="match status" value="1"/>
</dbReference>
<comment type="caution">
    <text evidence="2">The sequence shown here is derived from an EMBL/GenBank/DDBJ whole genome shotgun (WGS) entry which is preliminary data.</text>
</comment>
<dbReference type="PANTHER" id="PTHR33525">
    <property type="match status" value="1"/>
</dbReference>
<keyword evidence="3" id="KW-1185">Reference proteome</keyword>
<feature type="domain" description="HDOD" evidence="1">
    <location>
        <begin position="147"/>
        <end position="347"/>
    </location>
</feature>
<dbReference type="SUPFAM" id="SSF109604">
    <property type="entry name" value="HD-domain/PDEase-like"/>
    <property type="match status" value="1"/>
</dbReference>
<dbReference type="Pfam" id="PF08668">
    <property type="entry name" value="HDOD"/>
    <property type="match status" value="1"/>
</dbReference>
<dbReference type="InterPro" id="IPR036754">
    <property type="entry name" value="YbaK/aa-tRNA-synt-asso_dom_sf"/>
</dbReference>
<dbReference type="Gene3D" id="3.90.960.10">
    <property type="entry name" value="YbaK/aminoacyl-tRNA synthetase-associated domain"/>
    <property type="match status" value="1"/>
</dbReference>
<evidence type="ECO:0000259" key="1">
    <source>
        <dbReference type="PROSITE" id="PS51833"/>
    </source>
</evidence>
<name>A0ABP7P9W7_9GAMM</name>
<dbReference type="PROSITE" id="PS51833">
    <property type="entry name" value="HDOD"/>
    <property type="match status" value="1"/>
</dbReference>
<dbReference type="PANTHER" id="PTHR33525:SF3">
    <property type="entry name" value="RIBONUCLEASE Y"/>
    <property type="match status" value="1"/>
</dbReference>
<organism evidence="2 3">
    <name type="scientific">Allohahella marinimesophila</name>
    <dbReference type="NCBI Taxonomy" id="1054972"/>
    <lineage>
        <taxon>Bacteria</taxon>
        <taxon>Pseudomonadati</taxon>
        <taxon>Pseudomonadota</taxon>
        <taxon>Gammaproteobacteria</taxon>
        <taxon>Oceanospirillales</taxon>
        <taxon>Hahellaceae</taxon>
        <taxon>Allohahella</taxon>
    </lineage>
</organism>
<dbReference type="InterPro" id="IPR052340">
    <property type="entry name" value="RNase_Y/CdgJ"/>
</dbReference>
<evidence type="ECO:0000313" key="3">
    <source>
        <dbReference type="Proteomes" id="UP001501337"/>
    </source>
</evidence>
<dbReference type="InterPro" id="IPR014627">
    <property type="entry name" value="UCP036888_HDGYP-like"/>
</dbReference>
<accession>A0ABP7P9W7</accession>
<dbReference type="EMBL" id="BAABBO010000009">
    <property type="protein sequence ID" value="GAA3962097.1"/>
    <property type="molecule type" value="Genomic_DNA"/>
</dbReference>
<sequence length="420" mass="46776">MHDAMGRVQVLMPVNALLDLEDLNQQLGRDLRAVSIIETEVLCSRFGWSSIPAIPAITQMPCIVEQSLMAQDRVVIDGEYDNSCIALDKALFASLHQKSRVLHFSQPLELLRVNRNAPEKDHEQIVKAIQSLTSLRIEKRLQDTLELPPLPQTAQRIIQLRVDPNAGVYDLSDIVETDPALAAQVVSWARSSFYAAPGKISSVHDAIMRVLGYDLVMNLSIGLSLGSMLRIPRNVPEGFTPYWEQAVWTATLSGALADAIPRALRPDRGLCYLAGLLHNLGYLVLAHVFPPHFEQVNRICEVNPHLDSELCEQHVLGVNREQIGSRLMYIWNMPDELVDAIRQQKNVLPEDAPSQYAKVLFLATQLLRRQGIGQGPVIEMPEELFASLGLSRDTADTVAETLFDMSDEIRSLASQLSPDV</sequence>
<reference evidence="3" key="1">
    <citation type="journal article" date="2019" name="Int. J. Syst. Evol. Microbiol.">
        <title>The Global Catalogue of Microorganisms (GCM) 10K type strain sequencing project: providing services to taxonomists for standard genome sequencing and annotation.</title>
        <authorList>
            <consortium name="The Broad Institute Genomics Platform"/>
            <consortium name="The Broad Institute Genome Sequencing Center for Infectious Disease"/>
            <person name="Wu L."/>
            <person name="Ma J."/>
        </authorList>
    </citation>
    <scope>NUCLEOTIDE SEQUENCE [LARGE SCALE GENOMIC DNA]</scope>
    <source>
        <strain evidence="3">JCM 17555</strain>
    </source>
</reference>
<dbReference type="Proteomes" id="UP001501337">
    <property type="component" value="Unassembled WGS sequence"/>
</dbReference>
<gene>
    <name evidence="2" type="ORF">GCM10022278_20140</name>
</gene>
<evidence type="ECO:0000313" key="2">
    <source>
        <dbReference type="EMBL" id="GAA3962097.1"/>
    </source>
</evidence>
<proteinExistence type="predicted"/>